<accession>A0A0V1BQR1</accession>
<name>A0A0V1BQR1_TRISP</name>
<keyword evidence="2" id="KW-1185">Reference proteome</keyword>
<dbReference type="InParanoid" id="A0A0V1BQR1"/>
<reference evidence="1 2" key="1">
    <citation type="submission" date="2015-01" db="EMBL/GenBank/DDBJ databases">
        <title>Evolution of Trichinella species and genotypes.</title>
        <authorList>
            <person name="Korhonen P.K."/>
            <person name="Edoardo P."/>
            <person name="Giuseppe L.R."/>
            <person name="Gasser R.B."/>
        </authorList>
    </citation>
    <scope>NUCLEOTIDE SEQUENCE [LARGE SCALE GENOMIC DNA]</scope>
    <source>
        <strain evidence="1">ISS3</strain>
    </source>
</reference>
<protein>
    <submittedName>
        <fullName evidence="1">Uncharacterized protein</fullName>
    </submittedName>
</protein>
<dbReference type="Proteomes" id="UP000054776">
    <property type="component" value="Unassembled WGS sequence"/>
</dbReference>
<sequence>MINTKHTDECQLNVDEKAQKMLMWSVNQRIAVAKHSKLPNAADAYRFVRKTDLLLACPAKANAAAIIYYTNSQLSDYRRENVIPLFPPDTLSEKNIWRQYQWQWKNKYISTKQLSL</sequence>
<proteinExistence type="predicted"/>
<dbReference type="AlphaFoldDB" id="A0A0V1BQR1"/>
<comment type="caution">
    <text evidence="1">The sequence shown here is derived from an EMBL/GenBank/DDBJ whole genome shotgun (WGS) entry which is preliminary data.</text>
</comment>
<dbReference type="OrthoDB" id="10328860at2759"/>
<organism evidence="1 2">
    <name type="scientific">Trichinella spiralis</name>
    <name type="common">Trichina worm</name>
    <dbReference type="NCBI Taxonomy" id="6334"/>
    <lineage>
        <taxon>Eukaryota</taxon>
        <taxon>Metazoa</taxon>
        <taxon>Ecdysozoa</taxon>
        <taxon>Nematoda</taxon>
        <taxon>Enoplea</taxon>
        <taxon>Dorylaimia</taxon>
        <taxon>Trichinellida</taxon>
        <taxon>Trichinellidae</taxon>
        <taxon>Trichinella</taxon>
    </lineage>
</organism>
<evidence type="ECO:0000313" key="2">
    <source>
        <dbReference type="Proteomes" id="UP000054776"/>
    </source>
</evidence>
<evidence type="ECO:0000313" key="1">
    <source>
        <dbReference type="EMBL" id="KRY39242.1"/>
    </source>
</evidence>
<dbReference type="EMBL" id="JYDH01000020">
    <property type="protein sequence ID" value="KRY39242.1"/>
    <property type="molecule type" value="Genomic_DNA"/>
</dbReference>
<gene>
    <name evidence="1" type="ORF">T01_11580</name>
</gene>